<dbReference type="PANTHER" id="PTHR28620:SF1">
    <property type="entry name" value="CENP-V_GFA DOMAIN-CONTAINING PROTEIN"/>
    <property type="match status" value="1"/>
</dbReference>
<dbReference type="InterPro" id="IPR006913">
    <property type="entry name" value="CENP-V/GFA"/>
</dbReference>
<accession>A0A1H7H380</accession>
<keyword evidence="2" id="KW-0479">Metal-binding</keyword>
<evidence type="ECO:0000259" key="4">
    <source>
        <dbReference type="PROSITE" id="PS51891"/>
    </source>
</evidence>
<evidence type="ECO:0000256" key="2">
    <source>
        <dbReference type="ARBA" id="ARBA00022723"/>
    </source>
</evidence>
<proteinExistence type="inferred from homology"/>
<evidence type="ECO:0000256" key="3">
    <source>
        <dbReference type="ARBA" id="ARBA00022833"/>
    </source>
</evidence>
<sequence>MAETKRYTGGCHCGRFEFEVDTDLSTAIACNCSICTKHGLVLTFVAPEQFTLKKGTQGELTKYQFNKKVIDHLFCPHCGVESFGTGKMPDGKTMFAINVRCLEGVDMTTLRPTPVDGRKF</sequence>
<comment type="similarity">
    <text evidence="1">Belongs to the Gfa family.</text>
</comment>
<dbReference type="GO" id="GO:0016846">
    <property type="term" value="F:carbon-sulfur lyase activity"/>
    <property type="evidence" value="ECO:0007669"/>
    <property type="project" value="InterPro"/>
</dbReference>
<dbReference type="InterPro" id="IPR011057">
    <property type="entry name" value="Mss4-like_sf"/>
</dbReference>
<dbReference type="AlphaFoldDB" id="A0A1H7H380"/>
<dbReference type="Proteomes" id="UP000182719">
    <property type="component" value="Unassembled WGS sequence"/>
</dbReference>
<dbReference type="RefSeq" id="WP_075004822.1">
    <property type="nucleotide sequence ID" value="NZ_FOAP01000001.1"/>
</dbReference>
<keyword evidence="6" id="KW-1185">Reference proteome</keyword>
<dbReference type="Pfam" id="PF04828">
    <property type="entry name" value="GFA"/>
    <property type="match status" value="1"/>
</dbReference>
<feature type="domain" description="CENP-V/GFA" evidence="4">
    <location>
        <begin position="7"/>
        <end position="120"/>
    </location>
</feature>
<dbReference type="InterPro" id="IPR052355">
    <property type="entry name" value="CENP-V-like"/>
</dbReference>
<evidence type="ECO:0000313" key="5">
    <source>
        <dbReference type="EMBL" id="SEK44863.1"/>
    </source>
</evidence>
<evidence type="ECO:0000256" key="1">
    <source>
        <dbReference type="ARBA" id="ARBA00005495"/>
    </source>
</evidence>
<dbReference type="PANTHER" id="PTHR28620">
    <property type="entry name" value="CENTROMERE PROTEIN V"/>
    <property type="match status" value="1"/>
</dbReference>
<dbReference type="GO" id="GO:0046872">
    <property type="term" value="F:metal ion binding"/>
    <property type="evidence" value="ECO:0007669"/>
    <property type="project" value="UniProtKB-KW"/>
</dbReference>
<dbReference type="SUPFAM" id="SSF51316">
    <property type="entry name" value="Mss4-like"/>
    <property type="match status" value="1"/>
</dbReference>
<dbReference type="EMBL" id="FOAP01000001">
    <property type="protein sequence ID" value="SEK44863.1"/>
    <property type="molecule type" value="Genomic_DNA"/>
</dbReference>
<organism evidence="5 6">
    <name type="scientific">Stigmatella aurantiaca</name>
    <dbReference type="NCBI Taxonomy" id="41"/>
    <lineage>
        <taxon>Bacteria</taxon>
        <taxon>Pseudomonadati</taxon>
        <taxon>Myxococcota</taxon>
        <taxon>Myxococcia</taxon>
        <taxon>Myxococcales</taxon>
        <taxon>Cystobacterineae</taxon>
        <taxon>Archangiaceae</taxon>
        <taxon>Stigmatella</taxon>
    </lineage>
</organism>
<name>A0A1H7H380_STIAU</name>
<dbReference type="Gene3D" id="2.170.150.70">
    <property type="match status" value="1"/>
</dbReference>
<gene>
    <name evidence="5" type="ORF">SAMN05444354_101605</name>
</gene>
<dbReference type="OrthoDB" id="9805575at2"/>
<protein>
    <submittedName>
        <fullName evidence="5">Uncharacterized conserved protein</fullName>
    </submittedName>
</protein>
<keyword evidence="3" id="KW-0862">Zinc</keyword>
<dbReference type="PROSITE" id="PS51891">
    <property type="entry name" value="CENP_V_GFA"/>
    <property type="match status" value="1"/>
</dbReference>
<evidence type="ECO:0000313" key="6">
    <source>
        <dbReference type="Proteomes" id="UP000182719"/>
    </source>
</evidence>
<reference evidence="6" key="1">
    <citation type="submission" date="2016-10" db="EMBL/GenBank/DDBJ databases">
        <authorList>
            <person name="Varghese N."/>
            <person name="Submissions S."/>
        </authorList>
    </citation>
    <scope>NUCLEOTIDE SEQUENCE [LARGE SCALE GENOMIC DNA]</scope>
    <source>
        <strain evidence="6">DSM 17044</strain>
    </source>
</reference>